<dbReference type="OrthoDB" id="43070at2"/>
<evidence type="ECO:0000256" key="2">
    <source>
        <dbReference type="SAM" id="SignalP"/>
    </source>
</evidence>
<reference evidence="4 5" key="1">
    <citation type="submission" date="2016-10" db="EMBL/GenBank/DDBJ databases">
        <authorList>
            <person name="de Groot N.N."/>
        </authorList>
    </citation>
    <scope>NUCLEOTIDE SEQUENCE [LARGE SCALE GENOMIC DNA]</scope>
    <source>
        <strain evidence="4 5">743A</strain>
    </source>
</reference>
<keyword evidence="4" id="KW-0378">Hydrolase</keyword>
<dbReference type="PANTHER" id="PTHR43405">
    <property type="entry name" value="GLYCOSYL HYDROLASE DIGH"/>
    <property type="match status" value="1"/>
</dbReference>
<gene>
    <name evidence="4" type="ORF">SAMN05661086_02987</name>
</gene>
<dbReference type="SUPFAM" id="SSF51445">
    <property type="entry name" value="(Trans)glycosidases"/>
    <property type="match status" value="1"/>
</dbReference>
<dbReference type="InterPro" id="IPR052177">
    <property type="entry name" value="Divisome_Glycosyl_Hydrolase"/>
</dbReference>
<name>A0A1I6L1H7_9FIRM</name>
<feature type="domain" description="Glycosyl hydrolase-like 10" evidence="3">
    <location>
        <begin position="241"/>
        <end position="532"/>
    </location>
</feature>
<dbReference type="STRING" id="37658.SAMN05661086_02987"/>
<accession>A0A1I6L1H7</accession>
<dbReference type="GO" id="GO:0016787">
    <property type="term" value="F:hydrolase activity"/>
    <property type="evidence" value="ECO:0007669"/>
    <property type="project" value="UniProtKB-KW"/>
</dbReference>
<protein>
    <submittedName>
        <fullName evidence="4">Glycosyl hydrolase-like 10</fullName>
    </submittedName>
</protein>
<evidence type="ECO:0000259" key="3">
    <source>
        <dbReference type="Pfam" id="PF02638"/>
    </source>
</evidence>
<evidence type="ECO:0000313" key="4">
    <source>
        <dbReference type="EMBL" id="SFR97292.1"/>
    </source>
</evidence>
<dbReference type="InterPro" id="IPR017853">
    <property type="entry name" value="GH"/>
</dbReference>
<proteinExistence type="predicted"/>
<organism evidence="4 5">
    <name type="scientific">Anaeromicropila populeti</name>
    <dbReference type="NCBI Taxonomy" id="37658"/>
    <lineage>
        <taxon>Bacteria</taxon>
        <taxon>Bacillati</taxon>
        <taxon>Bacillota</taxon>
        <taxon>Clostridia</taxon>
        <taxon>Lachnospirales</taxon>
        <taxon>Lachnospiraceae</taxon>
        <taxon>Anaeromicropila</taxon>
    </lineage>
</organism>
<dbReference type="RefSeq" id="WP_092562393.1">
    <property type="nucleotide sequence ID" value="NZ_FOYZ01000012.1"/>
</dbReference>
<dbReference type="AlphaFoldDB" id="A0A1I6L1H7"/>
<keyword evidence="5" id="KW-1185">Reference proteome</keyword>
<dbReference type="Gene3D" id="2.60.40.4140">
    <property type="match status" value="1"/>
</dbReference>
<dbReference type="EMBL" id="FOYZ01000012">
    <property type="protein sequence ID" value="SFR97292.1"/>
    <property type="molecule type" value="Genomic_DNA"/>
</dbReference>
<dbReference type="PANTHER" id="PTHR43405:SF1">
    <property type="entry name" value="GLYCOSYL HYDROLASE DIGH"/>
    <property type="match status" value="1"/>
</dbReference>
<feature type="chain" id="PRO_5039566044" evidence="2">
    <location>
        <begin position="26"/>
        <end position="596"/>
    </location>
</feature>
<sequence>MIKRKITFYWILLFAGILFSFNTTASVSRAAAKDTKKPTVTVASSTKDYVNKNIKVTVTAKDASGIKLVKWASGSKTASYFKSKGTKLSLTKSKTSVTICKNGTYSFYVKDKAGNISVKKIVIKNIDKTTPIMEPEYQVNNQIAVVSLNASDSVSGIGNALYIKGTVSDTDSEKWSEKGTSISDLSTFQVYEPGNYSILLADEAGNKVIETVNVKLEINAVWISYLEFASAKISSMSELEFHEYVDNMFEQCLNMKMNTVIVQVRPFGDALYESSYFPWSSYISGEQGVSPSFDPLEYMIEAAHSRGLDFYAWVNPYRVAAANVTDIKTLSSNNQARIWRESSSTDKKRNVLTYNKQMYYNPAKAEVRTLIVNGIREIVKNYDVEGIIFDDYFYPSLGSSYKTIFDYAEYKSYKSECESKGTTQKSIETWRRNNVNILLKRVQSAIKSIDDTVKFGISPQGNLNNLRANDKNYCDIDTWMSSTSYIDFISPQIYWSFTNSAAPFADMLDSWIQARTNEKVSIFVSLSAYKAGLSKAEASALSPADLEWYSSRNVLKRQVEYGRETGVVDGYMYFRFDNMVSSKASKEINNLVNILP</sequence>
<dbReference type="Gene3D" id="3.20.20.80">
    <property type="entry name" value="Glycosidases"/>
    <property type="match status" value="1"/>
</dbReference>
<dbReference type="Pfam" id="PF02638">
    <property type="entry name" value="GHL10"/>
    <property type="match status" value="1"/>
</dbReference>
<dbReference type="InterPro" id="IPR003790">
    <property type="entry name" value="GHL10"/>
</dbReference>
<evidence type="ECO:0000256" key="1">
    <source>
        <dbReference type="ARBA" id="ARBA00022729"/>
    </source>
</evidence>
<feature type="signal peptide" evidence="2">
    <location>
        <begin position="1"/>
        <end position="25"/>
    </location>
</feature>
<keyword evidence="1 2" id="KW-0732">Signal</keyword>
<evidence type="ECO:0000313" key="5">
    <source>
        <dbReference type="Proteomes" id="UP000199659"/>
    </source>
</evidence>
<dbReference type="Proteomes" id="UP000199659">
    <property type="component" value="Unassembled WGS sequence"/>
</dbReference>